<dbReference type="EMBL" id="CALSDN010000020">
    <property type="protein sequence ID" value="CAH6723772.1"/>
    <property type="molecule type" value="Genomic_DNA"/>
</dbReference>
<proteinExistence type="predicted"/>
<keyword evidence="2" id="KW-1185">Reference proteome</keyword>
<comment type="caution">
    <text evidence="1">The sequence shown here is derived from an EMBL/GenBank/DDBJ whole genome shotgun (WGS) entry which is preliminary data.</text>
</comment>
<reference evidence="1" key="1">
    <citation type="submission" date="2022-06" db="EMBL/GenBank/DDBJ databases">
        <authorList>
            <person name="Legras J.-L."/>
            <person name="Devillers H."/>
            <person name="Grondin C."/>
        </authorList>
    </citation>
    <scope>NUCLEOTIDE SEQUENCE</scope>
    <source>
        <strain evidence="1">CLIB 1444</strain>
    </source>
</reference>
<gene>
    <name evidence="1" type="ORF">CLIB1444_20S00408</name>
</gene>
<accession>A0ACA9YFU3</accession>
<name>A0ACA9YFU3_9ASCO</name>
<protein>
    <submittedName>
        <fullName evidence="1">Uncharacterized protein</fullName>
    </submittedName>
</protein>
<organism evidence="1 2">
    <name type="scientific">[Candida] jaroonii</name>
    <dbReference type="NCBI Taxonomy" id="467808"/>
    <lineage>
        <taxon>Eukaryota</taxon>
        <taxon>Fungi</taxon>
        <taxon>Dikarya</taxon>
        <taxon>Ascomycota</taxon>
        <taxon>Saccharomycotina</taxon>
        <taxon>Pichiomycetes</taxon>
        <taxon>Debaryomycetaceae</taxon>
        <taxon>Yamadazyma</taxon>
    </lineage>
</organism>
<evidence type="ECO:0000313" key="1">
    <source>
        <dbReference type="EMBL" id="CAH6723772.1"/>
    </source>
</evidence>
<evidence type="ECO:0000313" key="2">
    <source>
        <dbReference type="Proteomes" id="UP001152531"/>
    </source>
</evidence>
<dbReference type="Proteomes" id="UP001152531">
    <property type="component" value="Unassembled WGS sequence"/>
</dbReference>
<sequence length="456" mass="51958">MYSKESAKWKAYQFCDPFATNAFVVANKINQIYCRPDCDSTPKTNLKNEIKFFDNANEANKIGFVPCKHCDPNGKSLIDVELLMQCVTNINDKIGFLKPLIDENEDLNNVKIKENILISKKSNEETIMNVLDKSTGNDYKRRQSMPNLKSIDSINLSKNDGDHYRLVDLACRHLAYAAAINLFFPQKFLEDDSNVSIGKDGKKKRRRGGVLGFKELAAKSKLSAWHFHRVFKSVTGLTPKNYGDKCNDFLEKFKDSKYINHNSNHNSNVYNKNINDTTLHNDNDEFNLTKSDSLPDLTKFSLPTTQLNLPQQIEHFESSPKSQPVIQNIQNTPLQLNDGQFESVFDIPELTQDLEINELLSSSSTSSFTPPNSSPEAAPSLFNYEKPYYNPISINNYNLPLDNSNINYLNMNGMNNSFMNNNAGFMNNTMNNINYVNNVDFELDEFNDLNEFLTTV</sequence>